<organism evidence="1 2">
    <name type="scientific">Vespula vulgaris</name>
    <name type="common">Yellow jacket</name>
    <name type="synonym">Wasp</name>
    <dbReference type="NCBI Taxonomy" id="7454"/>
    <lineage>
        <taxon>Eukaryota</taxon>
        <taxon>Metazoa</taxon>
        <taxon>Ecdysozoa</taxon>
        <taxon>Arthropoda</taxon>
        <taxon>Hexapoda</taxon>
        <taxon>Insecta</taxon>
        <taxon>Pterygota</taxon>
        <taxon>Neoptera</taxon>
        <taxon>Endopterygota</taxon>
        <taxon>Hymenoptera</taxon>
        <taxon>Apocrita</taxon>
        <taxon>Aculeata</taxon>
        <taxon>Vespoidea</taxon>
        <taxon>Vespidae</taxon>
        <taxon>Vespinae</taxon>
        <taxon>Vespula</taxon>
    </lineage>
</organism>
<sequence>MVLWSFIVHQRSNRLTKAGVVKLCEGKNRDSLALLRATMPRGYLRFFKSVSDYRFKRDYKKERKKAIPLFQSVETKRNGSMLVERGPLVRGGARRKSLVVSTQRRRLWTCPKGRELMLKPKKRDREGFFGARILPKVVLRLVLWDFDRPQCRPTAESFVPLNGIYVFWNVIISGTKDRKRQGGWVEKGLYGHHRGDDVKTVKFACGGTRSKR</sequence>
<dbReference type="AlphaFoldDB" id="A0A834J9P4"/>
<keyword evidence="2" id="KW-1185">Reference proteome</keyword>
<dbReference type="EMBL" id="JACSEA010000016">
    <property type="protein sequence ID" value="KAF7384233.1"/>
    <property type="molecule type" value="Genomic_DNA"/>
</dbReference>
<name>A0A834J9P4_VESVU</name>
<accession>A0A834J9P4</accession>
<gene>
    <name evidence="1" type="ORF">HZH66_012483</name>
</gene>
<reference evidence="1" key="1">
    <citation type="journal article" date="2020" name="G3 (Bethesda)">
        <title>High-Quality Assemblies for Three Invasive Social Wasps from the &lt;i&gt;Vespula&lt;/i&gt; Genus.</title>
        <authorList>
            <person name="Harrop T.W.R."/>
            <person name="Guhlin J."/>
            <person name="McLaughlin G.M."/>
            <person name="Permina E."/>
            <person name="Stockwell P."/>
            <person name="Gilligan J."/>
            <person name="Le Lec M.F."/>
            <person name="Gruber M.A.M."/>
            <person name="Quinn O."/>
            <person name="Lovegrove M."/>
            <person name="Duncan E.J."/>
            <person name="Remnant E.J."/>
            <person name="Van Eeckhoven J."/>
            <person name="Graham B."/>
            <person name="Knapp R.A."/>
            <person name="Langford K.W."/>
            <person name="Kronenberg Z."/>
            <person name="Press M.O."/>
            <person name="Eacker S.M."/>
            <person name="Wilson-Rankin E.E."/>
            <person name="Purcell J."/>
            <person name="Lester P.J."/>
            <person name="Dearden P.K."/>
        </authorList>
    </citation>
    <scope>NUCLEOTIDE SEQUENCE</scope>
    <source>
        <strain evidence="1">Marl-1</strain>
    </source>
</reference>
<protein>
    <submittedName>
        <fullName evidence="1">Uncharacterized protein</fullName>
    </submittedName>
</protein>
<evidence type="ECO:0000313" key="2">
    <source>
        <dbReference type="Proteomes" id="UP000614350"/>
    </source>
</evidence>
<comment type="caution">
    <text evidence="1">The sequence shown here is derived from an EMBL/GenBank/DDBJ whole genome shotgun (WGS) entry which is preliminary data.</text>
</comment>
<dbReference type="Proteomes" id="UP000614350">
    <property type="component" value="Unassembled WGS sequence"/>
</dbReference>
<evidence type="ECO:0000313" key="1">
    <source>
        <dbReference type="EMBL" id="KAF7384233.1"/>
    </source>
</evidence>
<proteinExistence type="predicted"/>